<reference evidence="2" key="1">
    <citation type="journal article" date="2023" name="Mol. Phylogenet. Evol.">
        <title>Genome-scale phylogeny and comparative genomics of the fungal order Sordariales.</title>
        <authorList>
            <person name="Hensen N."/>
            <person name="Bonometti L."/>
            <person name="Westerberg I."/>
            <person name="Brannstrom I.O."/>
            <person name="Guillou S."/>
            <person name="Cros-Aarteil S."/>
            <person name="Calhoun S."/>
            <person name="Haridas S."/>
            <person name="Kuo A."/>
            <person name="Mondo S."/>
            <person name="Pangilinan J."/>
            <person name="Riley R."/>
            <person name="LaButti K."/>
            <person name="Andreopoulos B."/>
            <person name="Lipzen A."/>
            <person name="Chen C."/>
            <person name="Yan M."/>
            <person name="Daum C."/>
            <person name="Ng V."/>
            <person name="Clum A."/>
            <person name="Steindorff A."/>
            <person name="Ohm R.A."/>
            <person name="Martin F."/>
            <person name="Silar P."/>
            <person name="Natvig D.O."/>
            <person name="Lalanne C."/>
            <person name="Gautier V."/>
            <person name="Ament-Velasquez S.L."/>
            <person name="Kruys A."/>
            <person name="Hutchinson M.I."/>
            <person name="Powell A.J."/>
            <person name="Barry K."/>
            <person name="Miller A.N."/>
            <person name="Grigoriev I.V."/>
            <person name="Debuchy R."/>
            <person name="Gladieux P."/>
            <person name="Hiltunen Thoren M."/>
            <person name="Johannesson H."/>
        </authorList>
    </citation>
    <scope>NUCLEOTIDE SEQUENCE [LARGE SCALE GENOMIC DNA]</scope>
    <source>
        <strain evidence="2">CBS 340.73</strain>
    </source>
</reference>
<dbReference type="Gene3D" id="1.10.510.10">
    <property type="entry name" value="Transferase(Phosphotransferase) domain 1"/>
    <property type="match status" value="1"/>
</dbReference>
<accession>A0AAN6MYP0</accession>
<proteinExistence type="predicted"/>
<evidence type="ECO:0000313" key="2">
    <source>
        <dbReference type="Proteomes" id="UP001303473"/>
    </source>
</evidence>
<evidence type="ECO:0008006" key="3">
    <source>
        <dbReference type="Google" id="ProtNLM"/>
    </source>
</evidence>
<evidence type="ECO:0000313" key="1">
    <source>
        <dbReference type="EMBL" id="KAK3935980.1"/>
    </source>
</evidence>
<dbReference type="AlphaFoldDB" id="A0AAN6MYP0"/>
<comment type="caution">
    <text evidence="1">The sequence shown here is derived from an EMBL/GenBank/DDBJ whole genome shotgun (WGS) entry which is preliminary data.</text>
</comment>
<keyword evidence="2" id="KW-1185">Reference proteome</keyword>
<dbReference type="SUPFAM" id="SSF56112">
    <property type="entry name" value="Protein kinase-like (PK-like)"/>
    <property type="match status" value="1"/>
</dbReference>
<dbReference type="EMBL" id="MU853899">
    <property type="protein sequence ID" value="KAK3935980.1"/>
    <property type="molecule type" value="Genomic_DNA"/>
</dbReference>
<protein>
    <recommendedName>
        <fullName evidence="3">Protein kinase domain-containing protein</fullName>
    </recommendedName>
</protein>
<dbReference type="Proteomes" id="UP001303473">
    <property type="component" value="Unassembled WGS sequence"/>
</dbReference>
<sequence>MSTNFPVPPRPLPPTWEPCQMPLQWKLVCAWQDESANGVSFVAMDIGSKNRASCFYGTIANMTDDPSLLADKIYAAVRDELRRGGVSIKDYSREVPRPCPPAQMMKRPTVRFLPQLHEADAWKDLTKKAFLRQIRFYQKQPPSTRIHKNIIVFHGADVPYGLIRAFWVDDLRLNGETTVAKELVDVSPVPRPYFRIGGGRGWEWRHDVPLKPDCDLESIRSYPALVSEVDRFNKDFIMQGVKSACSFLHKMKYAHNDIRPEHVLLTLDRRYCPDGQYYYWPVLIDFKTCAPFGEVVHFINAETERAFTTSAEENDTQALTKLEECVDEIMGKLELLRA</sequence>
<organism evidence="1 2">
    <name type="scientific">Diplogelasinospora grovesii</name>
    <dbReference type="NCBI Taxonomy" id="303347"/>
    <lineage>
        <taxon>Eukaryota</taxon>
        <taxon>Fungi</taxon>
        <taxon>Dikarya</taxon>
        <taxon>Ascomycota</taxon>
        <taxon>Pezizomycotina</taxon>
        <taxon>Sordariomycetes</taxon>
        <taxon>Sordariomycetidae</taxon>
        <taxon>Sordariales</taxon>
        <taxon>Diplogelasinosporaceae</taxon>
        <taxon>Diplogelasinospora</taxon>
    </lineage>
</organism>
<dbReference type="InterPro" id="IPR011009">
    <property type="entry name" value="Kinase-like_dom_sf"/>
</dbReference>
<gene>
    <name evidence="1" type="ORF">QBC46DRAFT_420636</name>
</gene>
<name>A0AAN6MYP0_9PEZI</name>